<dbReference type="SUPFAM" id="SSF53850">
    <property type="entry name" value="Periplasmic binding protein-like II"/>
    <property type="match status" value="1"/>
</dbReference>
<evidence type="ECO:0000313" key="2">
    <source>
        <dbReference type="EMBL" id="EGK70075.1"/>
    </source>
</evidence>
<dbReference type="STRING" id="1000565.METUNv1_04043"/>
<keyword evidence="1" id="KW-0732">Signal</keyword>
<dbReference type="EMBL" id="AFHG01000059">
    <property type="protein sequence ID" value="EGK70075.1"/>
    <property type="molecule type" value="Genomic_DNA"/>
</dbReference>
<proteinExistence type="predicted"/>
<organism evidence="2 3">
    <name type="scientific">Methyloversatilis universalis (strain ATCC BAA-1314 / DSM 25237 / JCM 13912 / CCUG 52030 / FAM5)</name>
    <dbReference type="NCBI Taxonomy" id="1000565"/>
    <lineage>
        <taxon>Bacteria</taxon>
        <taxon>Pseudomonadati</taxon>
        <taxon>Pseudomonadota</taxon>
        <taxon>Betaproteobacteria</taxon>
        <taxon>Nitrosomonadales</taxon>
        <taxon>Sterolibacteriaceae</taxon>
        <taxon>Methyloversatilis</taxon>
    </lineage>
</organism>
<name>F5RI93_METUF</name>
<evidence type="ECO:0000256" key="1">
    <source>
        <dbReference type="SAM" id="SignalP"/>
    </source>
</evidence>
<comment type="caution">
    <text evidence="2">The sequence shown here is derived from an EMBL/GenBank/DDBJ whole genome shotgun (WGS) entry which is preliminary data.</text>
</comment>
<dbReference type="AlphaFoldDB" id="F5RI93"/>
<sequence length="518" mass="53518">MQLKKIAFAVAAMATGFAAQAAGTVSIGGVPHNVVYLSGASAPDNFLADIAEGMMTGVTHYSASNYKAFAGSANGIPGVTNGTKVLFIKRSAGGSAFGVGPVARAQRVKTIDVTNCTSGAGTKASPFVCAITGADPGEANHALTTNAGLVPDFGISDVEPAMFQGPLNTENDTEPLASDEVARLAVQPVNQLMMGLAATNTLPASTHLSRAVYGAMLNGQVQTWDQVDPSLDGDVVVCRRSEGSGTQTSYNWFFGNFPCSTNENGSVSPARMSDSFGYKVSGSGTTADPYIIDASAGYTVIENASSGNVRSCLQAANDGTNYTFTTWDSAEQKNNVFRVNFAESGPKKAIGVVSLDSYTNAAGAKFSFRHLDGAGSYNYDSVTKTFSSSAGATGVAPSKANLLAGKYDFVVEISAQSRAQAVTNEQGDTVAPIAGLTKAVADEFVKRAGSPKFTGNFENTGTQVSTPEAFASLPQYYAGLTNAAGAATNAAGKRFADLYVSKYTRNANTCSPLQYVGN</sequence>
<gene>
    <name evidence="2" type="ORF">METUNv1_04043</name>
</gene>
<evidence type="ECO:0000313" key="3">
    <source>
        <dbReference type="Proteomes" id="UP000005019"/>
    </source>
</evidence>
<feature type="signal peptide" evidence="1">
    <location>
        <begin position="1"/>
        <end position="21"/>
    </location>
</feature>
<dbReference type="eggNOG" id="ENOG5031TIS">
    <property type="taxonomic scope" value="Bacteria"/>
</dbReference>
<accession>F5RI93</accession>
<dbReference type="OrthoDB" id="8907005at2"/>
<dbReference type="Gene3D" id="3.40.190.10">
    <property type="entry name" value="Periplasmic binding protein-like II"/>
    <property type="match status" value="1"/>
</dbReference>
<reference evidence="2 3" key="1">
    <citation type="journal article" date="2011" name="J. Bacteriol.">
        <title>Genome sequence of Methyloversatilis universalis FAM5T, a methylotrophic representative of the order Rhodocyclales.</title>
        <authorList>
            <person name="Kittichotirat W."/>
            <person name="Good N.M."/>
            <person name="Hall R."/>
            <person name="Bringel F."/>
            <person name="Lajus A."/>
            <person name="Medigue C."/>
            <person name="Smalley N.E."/>
            <person name="Beck D."/>
            <person name="Bumgarner R."/>
            <person name="Vuilleumier S."/>
            <person name="Kalyuzhnaya M.G."/>
        </authorList>
    </citation>
    <scope>NUCLEOTIDE SEQUENCE [LARGE SCALE GENOMIC DNA]</scope>
    <source>
        <strain evidence="3">ATCC BAA-1314 / JCM 13912 / FAM5</strain>
    </source>
</reference>
<protein>
    <recommendedName>
        <fullName evidence="4">PBP domain-containing protein</fullName>
    </recommendedName>
</protein>
<dbReference type="Proteomes" id="UP000005019">
    <property type="component" value="Unassembled WGS sequence"/>
</dbReference>
<evidence type="ECO:0008006" key="4">
    <source>
        <dbReference type="Google" id="ProtNLM"/>
    </source>
</evidence>
<keyword evidence="3" id="KW-1185">Reference proteome</keyword>
<feature type="chain" id="PRO_5003325934" description="PBP domain-containing protein" evidence="1">
    <location>
        <begin position="22"/>
        <end position="518"/>
    </location>
</feature>
<dbReference type="RefSeq" id="WP_008064899.1">
    <property type="nucleotide sequence ID" value="NZ_AFHG01000059.1"/>
</dbReference>